<feature type="region of interest" description="Disordered" evidence="1">
    <location>
        <begin position="24"/>
        <end position="48"/>
    </location>
</feature>
<protein>
    <submittedName>
        <fullName evidence="2">Uncharacterized protein</fullName>
    </submittedName>
</protein>
<evidence type="ECO:0000313" key="3">
    <source>
        <dbReference type="Proteomes" id="UP001189429"/>
    </source>
</evidence>
<dbReference type="PANTHER" id="PTHR36971:SF1">
    <property type="entry name" value="METHYLTRANSFERASE DOMAIN-CONTAINING PROTEIN"/>
    <property type="match status" value="1"/>
</dbReference>
<proteinExistence type="predicted"/>
<organism evidence="2 3">
    <name type="scientific">Prorocentrum cordatum</name>
    <dbReference type="NCBI Taxonomy" id="2364126"/>
    <lineage>
        <taxon>Eukaryota</taxon>
        <taxon>Sar</taxon>
        <taxon>Alveolata</taxon>
        <taxon>Dinophyceae</taxon>
        <taxon>Prorocentrales</taxon>
        <taxon>Prorocentraceae</taxon>
        <taxon>Prorocentrum</taxon>
    </lineage>
</organism>
<evidence type="ECO:0000313" key="2">
    <source>
        <dbReference type="EMBL" id="CAK0794210.1"/>
    </source>
</evidence>
<name>A0ABN9PMC2_9DINO</name>
<dbReference type="EMBL" id="CAUYUJ010001113">
    <property type="protein sequence ID" value="CAK0794210.1"/>
    <property type="molecule type" value="Genomic_DNA"/>
</dbReference>
<dbReference type="PANTHER" id="PTHR36971">
    <property type="entry name" value="UNNAMED PRODUCT"/>
    <property type="match status" value="1"/>
</dbReference>
<keyword evidence="3" id="KW-1185">Reference proteome</keyword>
<gene>
    <name evidence="2" type="ORF">PCOR1329_LOCUS4276</name>
</gene>
<feature type="region of interest" description="Disordered" evidence="1">
    <location>
        <begin position="302"/>
        <end position="327"/>
    </location>
</feature>
<reference evidence="2" key="1">
    <citation type="submission" date="2023-10" db="EMBL/GenBank/DDBJ databases">
        <authorList>
            <person name="Chen Y."/>
            <person name="Shah S."/>
            <person name="Dougan E. K."/>
            <person name="Thang M."/>
            <person name="Chan C."/>
        </authorList>
    </citation>
    <scope>NUCLEOTIDE SEQUENCE [LARGE SCALE GENOMIC DNA]</scope>
</reference>
<comment type="caution">
    <text evidence="2">The sequence shown here is derived from an EMBL/GenBank/DDBJ whole genome shotgun (WGS) entry which is preliminary data.</text>
</comment>
<sequence length="327" mass="35437">MMRSAYGGASCQCCNPGGQWRGTGPGHHEGAPSRGGNGATPACSPAGPGTAGGFLPGYTAEDWEQFNSTQDGVNLYRWWADWIPTVEGQTWCANKQREARTLVDGMIRQWGLETLRSGEGVIDIGGDPGFAAAELLRSGVPVTVVDPGFGQAGKANSWTSQVLQDPSNWQRVPAGKVPFRLIRRPFNQDFVDEPEHASLLGGASALVSLYPDEATDFTLFFSASRGMRTAVIPCNECAQYFPKHDPTYEGFVNFLLERDMHQVSCLGGQRAALRRDWLSGSPFCQVVLQRTPPCDWAAALPRGPGGHWPPPEANPARHAAARQGLWR</sequence>
<evidence type="ECO:0000256" key="1">
    <source>
        <dbReference type="SAM" id="MobiDB-lite"/>
    </source>
</evidence>
<dbReference type="Proteomes" id="UP001189429">
    <property type="component" value="Unassembled WGS sequence"/>
</dbReference>
<accession>A0ABN9PMC2</accession>